<evidence type="ECO:0000256" key="1">
    <source>
        <dbReference type="SAM" id="MobiDB-lite"/>
    </source>
</evidence>
<dbReference type="EMBL" id="VBSB01000014">
    <property type="protein sequence ID" value="NTY62066.1"/>
    <property type="molecule type" value="Genomic_DNA"/>
</dbReference>
<name>A0ABX2JWN6_9MYCO</name>
<organism evidence="2 3">
    <name type="scientific">Mycolicibacterium sphagni</name>
    <dbReference type="NCBI Taxonomy" id="1786"/>
    <lineage>
        <taxon>Bacteria</taxon>
        <taxon>Bacillati</taxon>
        <taxon>Actinomycetota</taxon>
        <taxon>Actinomycetes</taxon>
        <taxon>Mycobacteriales</taxon>
        <taxon>Mycobacteriaceae</taxon>
        <taxon>Mycolicibacterium</taxon>
    </lineage>
</organism>
<feature type="region of interest" description="Disordered" evidence="1">
    <location>
        <begin position="1"/>
        <end position="27"/>
    </location>
</feature>
<sequence length="105" mass="11312">MTDPHRPRPYLIPVNGAPTLPPPPLSKPTIQASELSDSQYPGRRITFRGATGVFKGIAFTSGLVLDANGQTRTVPSTPHIHIVDDCGTYHYLGFDPTADSVTLLN</sequence>
<protein>
    <submittedName>
        <fullName evidence="2">Uncharacterized protein</fullName>
    </submittedName>
</protein>
<dbReference type="RefSeq" id="WP_174399797.1">
    <property type="nucleotide sequence ID" value="NZ_VBSB01000014.1"/>
</dbReference>
<proteinExistence type="predicted"/>
<evidence type="ECO:0000313" key="3">
    <source>
        <dbReference type="Proteomes" id="UP000708347"/>
    </source>
</evidence>
<evidence type="ECO:0000313" key="2">
    <source>
        <dbReference type="EMBL" id="NTY62066.1"/>
    </source>
</evidence>
<dbReference type="Proteomes" id="UP000708347">
    <property type="component" value="Unassembled WGS sequence"/>
</dbReference>
<accession>A0ABX2JWN6</accession>
<gene>
    <name evidence="2" type="ORF">FEG63_21195</name>
</gene>
<comment type="caution">
    <text evidence="2">The sequence shown here is derived from an EMBL/GenBank/DDBJ whole genome shotgun (WGS) entry which is preliminary data.</text>
</comment>
<keyword evidence="3" id="KW-1185">Reference proteome</keyword>
<reference evidence="2 3" key="1">
    <citation type="submission" date="2019-05" db="EMBL/GenBank/DDBJ databases">
        <title>Mycolicibacterium sphagni ENV482 genome assembly.</title>
        <authorList>
            <person name="Chen W."/>
            <person name="Faulkner N.W."/>
            <person name="Hyman M.R."/>
        </authorList>
    </citation>
    <scope>NUCLEOTIDE SEQUENCE [LARGE SCALE GENOMIC DNA]</scope>
    <source>
        <strain evidence="2 3">ENV482</strain>
    </source>
</reference>